<evidence type="ECO:0000256" key="1">
    <source>
        <dbReference type="ARBA" id="ARBA00022729"/>
    </source>
</evidence>
<proteinExistence type="predicted"/>
<accession>A0ABX7E3Z8</accession>
<evidence type="ECO:0000313" key="2">
    <source>
        <dbReference type="EMBL" id="QQZ10441.1"/>
    </source>
</evidence>
<organism evidence="2 3">
    <name type="scientific">Heyndrickxia vini</name>
    <dbReference type="NCBI Taxonomy" id="1476025"/>
    <lineage>
        <taxon>Bacteria</taxon>
        <taxon>Bacillati</taxon>
        <taxon>Bacillota</taxon>
        <taxon>Bacilli</taxon>
        <taxon>Bacillales</taxon>
        <taxon>Bacillaceae</taxon>
        <taxon>Heyndrickxia</taxon>
    </lineage>
</organism>
<name>A0ABX7E3Z8_9BACI</name>
<keyword evidence="3" id="KW-1185">Reference proteome</keyword>
<keyword evidence="1" id="KW-0732">Signal</keyword>
<protein>
    <submittedName>
        <fullName evidence="2">Uncharacterized protein</fullName>
    </submittedName>
</protein>
<dbReference type="Proteomes" id="UP000595691">
    <property type="component" value="Chromosome"/>
</dbReference>
<dbReference type="EMBL" id="CP065425">
    <property type="protein sequence ID" value="QQZ10441.1"/>
    <property type="molecule type" value="Genomic_DNA"/>
</dbReference>
<dbReference type="Gene3D" id="2.60.40.1240">
    <property type="match status" value="1"/>
</dbReference>
<evidence type="ECO:0000313" key="3">
    <source>
        <dbReference type="Proteomes" id="UP000595691"/>
    </source>
</evidence>
<dbReference type="InterPro" id="IPR029050">
    <property type="entry name" value="Immunoprotect_excell_Ig-like"/>
</dbReference>
<gene>
    <name evidence="2" type="ORF">I5776_05775</name>
</gene>
<dbReference type="RefSeq" id="WP_202779399.1">
    <property type="nucleotide sequence ID" value="NZ_CP065425.1"/>
</dbReference>
<sequence length="349" mass="39835">MKPTKSMILIGIIVVLAIGYFLRSGSTGLPFHKNDKKAVEERAEALIKEELPEKTTITKDMIPQDLQKKVQIKDGYIERVMPDGIRAGYYNPRRGKVEGEKTYYTLHLDLVADVKDTINETYLQMMKDTQTIIERLASFKLKDKLTSDFSKDYIRNVKITWKAPVKNETVFEPLKWNNIANVNFKITRAVDWPQSPKHLNDYIDMPIELNSGFLLTKKQKNAAFKVGDTAVVDQVAFTLNEVKKVSDSIIQVNYTIKNNSKYKLLFDSSSNLRLYAESNKDERLYGASNNQQQEGFIAPGDQIKITTNFEAGTGTKYALQLGSLSYMETDDKNNKFLKLLQAGWVFDVK</sequence>
<reference evidence="2 3" key="1">
    <citation type="submission" date="2020-11" db="EMBL/GenBank/DDBJ databases">
        <title>Taxonomic evaluation of the Bacillus sporothermodurans group of bacteria based on whole genome sequences.</title>
        <authorList>
            <person name="Fiedler G."/>
            <person name="Herbstmann A.-D."/>
            <person name="Doll E."/>
            <person name="Wenning M."/>
            <person name="Brinks E."/>
            <person name="Kabisch J."/>
            <person name="Breitenwieser F."/>
            <person name="Lappann M."/>
            <person name="Boehnlein C."/>
            <person name="Franz C."/>
        </authorList>
    </citation>
    <scope>NUCLEOTIDE SEQUENCE [LARGE SCALE GENOMIC DNA]</scope>
    <source>
        <strain evidence="2 3">JCM 19841</strain>
    </source>
</reference>